<dbReference type="RefSeq" id="WP_345736607.1">
    <property type="nucleotide sequence ID" value="NZ_BAABIA010000004.1"/>
</dbReference>
<keyword evidence="1" id="KW-1133">Transmembrane helix</keyword>
<evidence type="ECO:0000313" key="2">
    <source>
        <dbReference type="EMBL" id="GAA5140816.1"/>
    </source>
</evidence>
<gene>
    <name evidence="2" type="ORF">GCM10023213_23980</name>
</gene>
<dbReference type="EMBL" id="BAABIA010000004">
    <property type="protein sequence ID" value="GAA5140816.1"/>
    <property type="molecule type" value="Genomic_DNA"/>
</dbReference>
<organism evidence="2 3">
    <name type="scientific">Prosthecobacter algae</name>
    <dbReference type="NCBI Taxonomy" id="1144682"/>
    <lineage>
        <taxon>Bacteria</taxon>
        <taxon>Pseudomonadati</taxon>
        <taxon>Verrucomicrobiota</taxon>
        <taxon>Verrucomicrobiia</taxon>
        <taxon>Verrucomicrobiales</taxon>
        <taxon>Verrucomicrobiaceae</taxon>
        <taxon>Prosthecobacter</taxon>
    </lineage>
</organism>
<dbReference type="Proteomes" id="UP001499852">
    <property type="component" value="Unassembled WGS sequence"/>
</dbReference>
<evidence type="ECO:0000256" key="1">
    <source>
        <dbReference type="SAM" id="Phobius"/>
    </source>
</evidence>
<feature type="transmembrane region" description="Helical" evidence="1">
    <location>
        <begin position="16"/>
        <end position="38"/>
    </location>
</feature>
<keyword evidence="1" id="KW-0472">Membrane</keyword>
<keyword evidence="1" id="KW-0812">Transmembrane</keyword>
<comment type="caution">
    <text evidence="2">The sequence shown here is derived from an EMBL/GenBank/DDBJ whole genome shotgun (WGS) entry which is preliminary data.</text>
</comment>
<protein>
    <submittedName>
        <fullName evidence="2">Uncharacterized protein</fullName>
    </submittedName>
</protein>
<proteinExistence type="predicted"/>
<reference evidence="3" key="1">
    <citation type="journal article" date="2019" name="Int. J. Syst. Evol. Microbiol.">
        <title>The Global Catalogue of Microorganisms (GCM) 10K type strain sequencing project: providing services to taxonomists for standard genome sequencing and annotation.</title>
        <authorList>
            <consortium name="The Broad Institute Genomics Platform"/>
            <consortium name="The Broad Institute Genome Sequencing Center for Infectious Disease"/>
            <person name="Wu L."/>
            <person name="Ma J."/>
        </authorList>
    </citation>
    <scope>NUCLEOTIDE SEQUENCE [LARGE SCALE GENOMIC DNA]</scope>
    <source>
        <strain evidence="3">JCM 18053</strain>
    </source>
</reference>
<keyword evidence="3" id="KW-1185">Reference proteome</keyword>
<accession>A0ABP9P4T9</accession>
<sequence length="252" mass="28017">MSENEPEKPKGGWGCLQWSVVLVVLALIASNFVPTYGLTTVKALQMKGSSNARQIIGLLLFYASEHEGHYPDFGKDPSKMTSNVAFRDLIRAVVVDEFTLDETIFSCPRSAFIADKKLGEAPDFKQALTPGENHWMMMAGSDNTSASNSLLVMENAFEAIWPPKWLPYTETPSSSKSWFSDRRLPPPWERGRSWPGNTIILGRNDASVEVVKLEEKNGLLHLPSYLRFKDDPTSVIKILDIEVENPGTSSAP</sequence>
<name>A0ABP9P4T9_9BACT</name>
<evidence type="ECO:0000313" key="3">
    <source>
        <dbReference type="Proteomes" id="UP001499852"/>
    </source>
</evidence>